<dbReference type="CDD" id="cd00075">
    <property type="entry name" value="HATPase"/>
    <property type="match status" value="1"/>
</dbReference>
<dbReference type="InterPro" id="IPR003594">
    <property type="entry name" value="HATPase_dom"/>
</dbReference>
<dbReference type="Proteomes" id="UP000634308">
    <property type="component" value="Unassembled WGS sequence"/>
</dbReference>
<dbReference type="InterPro" id="IPR036890">
    <property type="entry name" value="HATPase_C_sf"/>
</dbReference>
<evidence type="ECO:0000259" key="12">
    <source>
        <dbReference type="PROSITE" id="PS50109"/>
    </source>
</evidence>
<name>A0ABQ2RQS5_9DEIO</name>
<sequence>MTPTTQTTPDPARDPAPRALLGLLLSREDLLLALLPTLISVALLTVAFLPAFRSLNNPQTTWSGYNYQGFLNRVLQYARATTDPSITPEQTNRKREQVLSDILTAAHQATGDHPDSMFAELPERERDAGVRLNDIAPLVRSGTPADAAQAVRIAEQLNAAAHTHLTLVRNQLSRNLQFMQITVLLAALISGTLGSALILRSLNAARREQDARHARETQHREALSMAAHELRRPLQALLLATDALRGTENLRMREQLLRRIEDQAAQLAVRTDLERLELMYTNIAPRPERTDLNALLTRLETERVRTRRPPTPTHVTADPNHLRQILENLIENAQRYSQDLILITLDGPTPGHGPVIRVLDNGPGLPHDLLERVFDVGYRKPGTPHREGQGLGLPVARRLARANHADITLHSPEGGGLEARVTFPAPTPDPTTEHPHPTPTP</sequence>
<feature type="compositionally biased region" description="Basic and acidic residues" evidence="10">
    <location>
        <begin position="431"/>
        <end position="441"/>
    </location>
</feature>
<dbReference type="InterPro" id="IPR050428">
    <property type="entry name" value="TCS_sensor_his_kinase"/>
</dbReference>
<keyword evidence="7" id="KW-0418">Kinase</keyword>
<evidence type="ECO:0000313" key="13">
    <source>
        <dbReference type="EMBL" id="GGR52764.1"/>
    </source>
</evidence>
<gene>
    <name evidence="13" type="ORF">GCM10008959_12750</name>
</gene>
<feature type="transmembrane region" description="Helical" evidence="11">
    <location>
        <begin position="30"/>
        <end position="52"/>
    </location>
</feature>
<evidence type="ECO:0000256" key="5">
    <source>
        <dbReference type="ARBA" id="ARBA00022679"/>
    </source>
</evidence>
<comment type="catalytic activity">
    <reaction evidence="1">
        <text>ATP + protein L-histidine = ADP + protein N-phospho-L-histidine.</text>
        <dbReference type="EC" id="2.7.13.3"/>
    </reaction>
</comment>
<evidence type="ECO:0000256" key="8">
    <source>
        <dbReference type="ARBA" id="ARBA00022989"/>
    </source>
</evidence>
<evidence type="ECO:0000256" key="3">
    <source>
        <dbReference type="ARBA" id="ARBA00012438"/>
    </source>
</evidence>
<keyword evidence="14" id="KW-1185">Reference proteome</keyword>
<protein>
    <recommendedName>
        <fullName evidence="3">histidine kinase</fullName>
        <ecNumber evidence="3">2.7.13.3</ecNumber>
    </recommendedName>
</protein>
<evidence type="ECO:0000313" key="14">
    <source>
        <dbReference type="Proteomes" id="UP000634308"/>
    </source>
</evidence>
<dbReference type="SUPFAM" id="SSF55874">
    <property type="entry name" value="ATPase domain of HSP90 chaperone/DNA topoisomerase II/histidine kinase"/>
    <property type="match status" value="1"/>
</dbReference>
<dbReference type="EMBL" id="BMQM01000006">
    <property type="protein sequence ID" value="GGR52764.1"/>
    <property type="molecule type" value="Genomic_DNA"/>
</dbReference>
<evidence type="ECO:0000256" key="6">
    <source>
        <dbReference type="ARBA" id="ARBA00022692"/>
    </source>
</evidence>
<dbReference type="SMART" id="SM00387">
    <property type="entry name" value="HATPase_c"/>
    <property type="match status" value="1"/>
</dbReference>
<feature type="region of interest" description="Disordered" evidence="10">
    <location>
        <begin position="408"/>
        <end position="441"/>
    </location>
</feature>
<evidence type="ECO:0000256" key="2">
    <source>
        <dbReference type="ARBA" id="ARBA00004370"/>
    </source>
</evidence>
<dbReference type="RefSeq" id="WP_189064160.1">
    <property type="nucleotide sequence ID" value="NZ_BMQM01000006.1"/>
</dbReference>
<dbReference type="InterPro" id="IPR005467">
    <property type="entry name" value="His_kinase_dom"/>
</dbReference>
<evidence type="ECO:0000256" key="11">
    <source>
        <dbReference type="SAM" id="Phobius"/>
    </source>
</evidence>
<keyword evidence="6 11" id="KW-0812">Transmembrane</keyword>
<dbReference type="SUPFAM" id="SSF47384">
    <property type="entry name" value="Homodimeric domain of signal transducing histidine kinase"/>
    <property type="match status" value="1"/>
</dbReference>
<dbReference type="EC" id="2.7.13.3" evidence="3"/>
<organism evidence="13 14">
    <name type="scientific">Deinococcus seoulensis</name>
    <dbReference type="NCBI Taxonomy" id="1837379"/>
    <lineage>
        <taxon>Bacteria</taxon>
        <taxon>Thermotogati</taxon>
        <taxon>Deinococcota</taxon>
        <taxon>Deinococci</taxon>
        <taxon>Deinococcales</taxon>
        <taxon>Deinococcaceae</taxon>
        <taxon>Deinococcus</taxon>
    </lineage>
</organism>
<dbReference type="PRINTS" id="PR00344">
    <property type="entry name" value="BCTRLSENSOR"/>
</dbReference>
<proteinExistence type="predicted"/>
<comment type="caution">
    <text evidence="13">The sequence shown here is derived from an EMBL/GenBank/DDBJ whole genome shotgun (WGS) entry which is preliminary data.</text>
</comment>
<dbReference type="InterPro" id="IPR003661">
    <property type="entry name" value="HisK_dim/P_dom"/>
</dbReference>
<dbReference type="Gene3D" id="1.10.287.130">
    <property type="match status" value="1"/>
</dbReference>
<keyword evidence="8 11" id="KW-1133">Transmembrane helix</keyword>
<dbReference type="InterPro" id="IPR036097">
    <property type="entry name" value="HisK_dim/P_sf"/>
</dbReference>
<evidence type="ECO:0000256" key="9">
    <source>
        <dbReference type="ARBA" id="ARBA00023136"/>
    </source>
</evidence>
<keyword evidence="5" id="KW-0808">Transferase</keyword>
<accession>A0ABQ2RQS5</accession>
<dbReference type="Gene3D" id="3.30.565.10">
    <property type="entry name" value="Histidine kinase-like ATPase, C-terminal domain"/>
    <property type="match status" value="1"/>
</dbReference>
<feature type="transmembrane region" description="Helical" evidence="11">
    <location>
        <begin position="178"/>
        <end position="199"/>
    </location>
</feature>
<dbReference type="InterPro" id="IPR004358">
    <property type="entry name" value="Sig_transdc_His_kin-like_C"/>
</dbReference>
<comment type="subcellular location">
    <subcellularLocation>
        <location evidence="2">Membrane</location>
    </subcellularLocation>
</comment>
<reference evidence="14" key="1">
    <citation type="journal article" date="2019" name="Int. J. Syst. Evol. Microbiol.">
        <title>The Global Catalogue of Microorganisms (GCM) 10K type strain sequencing project: providing services to taxonomists for standard genome sequencing and annotation.</title>
        <authorList>
            <consortium name="The Broad Institute Genomics Platform"/>
            <consortium name="The Broad Institute Genome Sequencing Center for Infectious Disease"/>
            <person name="Wu L."/>
            <person name="Ma J."/>
        </authorList>
    </citation>
    <scope>NUCLEOTIDE SEQUENCE [LARGE SCALE GENOMIC DNA]</scope>
    <source>
        <strain evidence="14">JCM 31404</strain>
    </source>
</reference>
<dbReference type="PROSITE" id="PS50109">
    <property type="entry name" value="HIS_KIN"/>
    <property type="match status" value="1"/>
</dbReference>
<keyword evidence="4" id="KW-0597">Phosphoprotein</keyword>
<dbReference type="CDD" id="cd00082">
    <property type="entry name" value="HisKA"/>
    <property type="match status" value="1"/>
</dbReference>
<dbReference type="PANTHER" id="PTHR45436">
    <property type="entry name" value="SENSOR HISTIDINE KINASE YKOH"/>
    <property type="match status" value="1"/>
</dbReference>
<dbReference type="Pfam" id="PF02518">
    <property type="entry name" value="HATPase_c"/>
    <property type="match status" value="1"/>
</dbReference>
<dbReference type="PANTHER" id="PTHR45436:SF5">
    <property type="entry name" value="SENSOR HISTIDINE KINASE TRCS"/>
    <property type="match status" value="1"/>
</dbReference>
<evidence type="ECO:0000256" key="4">
    <source>
        <dbReference type="ARBA" id="ARBA00022553"/>
    </source>
</evidence>
<evidence type="ECO:0000256" key="1">
    <source>
        <dbReference type="ARBA" id="ARBA00000085"/>
    </source>
</evidence>
<evidence type="ECO:0000256" key="10">
    <source>
        <dbReference type="SAM" id="MobiDB-lite"/>
    </source>
</evidence>
<evidence type="ECO:0000256" key="7">
    <source>
        <dbReference type="ARBA" id="ARBA00022777"/>
    </source>
</evidence>
<keyword evidence="9 11" id="KW-0472">Membrane</keyword>
<feature type="domain" description="Histidine kinase" evidence="12">
    <location>
        <begin position="225"/>
        <end position="427"/>
    </location>
</feature>